<dbReference type="Proteomes" id="UP000460272">
    <property type="component" value="Unassembled WGS sequence"/>
</dbReference>
<keyword evidence="7" id="KW-1185">Reference proteome</keyword>
<dbReference type="InterPro" id="IPR051201">
    <property type="entry name" value="Chloro_Bact_Ser_Proteases"/>
</dbReference>
<evidence type="ECO:0000313" key="7">
    <source>
        <dbReference type="Proteomes" id="UP000460272"/>
    </source>
</evidence>
<dbReference type="Pfam" id="PF13180">
    <property type="entry name" value="PDZ_2"/>
    <property type="match status" value="1"/>
</dbReference>
<dbReference type="InterPro" id="IPR001478">
    <property type="entry name" value="PDZ"/>
</dbReference>
<dbReference type="PANTHER" id="PTHR43343:SF3">
    <property type="entry name" value="PROTEASE DO-LIKE 8, CHLOROPLASTIC"/>
    <property type="match status" value="1"/>
</dbReference>
<keyword evidence="4" id="KW-0812">Transmembrane</keyword>
<sequence length="399" mass="39244">MPREPGLSRALIPLLVAVLGIILGTGGLALLRKFTPEPPTTLAATAAKGNAGKALSQQAIEARIEPSVVDVTATLTYDDETASGTGFVVDAKKVLIVTNNHVIRDATEVSVTIPATGQSYTARIVGADVPADIAVLEIKPVPGLKAAPIGDSADLDANDKVISFGNQAGAGGSPAVGTGMISGTARTIQAADGASGFSETLHNMLATTAKIEPGDSGGPLAGTAGTVIGVDTAAGTGGTSTGYAIPINAAMAAERQITEGRPAPGVTFGVNGFLGVVVGSSKASSPAKQRAQEHRGTGAAGSPGGCVSTKSEVLPPTAIAPVRVGALVIGVLCGTGAASAGIASGDVITEAAGRRIGSPNELTAIVNGSRPGSVVSVTWVSRSGTLRTSQVRLGAAPAI</sequence>
<dbReference type="PANTHER" id="PTHR43343">
    <property type="entry name" value="PEPTIDASE S12"/>
    <property type="match status" value="1"/>
</dbReference>
<comment type="caution">
    <text evidence="6">The sequence shown here is derived from an EMBL/GenBank/DDBJ whole genome shotgun (WGS) entry which is preliminary data.</text>
</comment>
<keyword evidence="1" id="KW-0645">Protease</keyword>
<evidence type="ECO:0000256" key="2">
    <source>
        <dbReference type="ARBA" id="ARBA00022801"/>
    </source>
</evidence>
<accession>A0A6P2C594</accession>
<feature type="region of interest" description="Disordered" evidence="3">
    <location>
        <begin position="285"/>
        <end position="307"/>
    </location>
</feature>
<name>A0A6P2C594_9ACTN</name>
<feature type="transmembrane region" description="Helical" evidence="4">
    <location>
        <begin position="12"/>
        <end position="31"/>
    </location>
</feature>
<dbReference type="PRINTS" id="PR00834">
    <property type="entry name" value="PROTEASES2C"/>
</dbReference>
<dbReference type="Gene3D" id="2.40.10.120">
    <property type="match status" value="1"/>
</dbReference>
<evidence type="ECO:0000256" key="1">
    <source>
        <dbReference type="ARBA" id="ARBA00022670"/>
    </source>
</evidence>
<keyword evidence="4" id="KW-1133">Transmembrane helix</keyword>
<keyword evidence="4" id="KW-0472">Membrane</keyword>
<dbReference type="EMBL" id="RPFW01000001">
    <property type="protein sequence ID" value="TVZ06167.1"/>
    <property type="molecule type" value="Genomic_DNA"/>
</dbReference>
<dbReference type="InterPro" id="IPR036034">
    <property type="entry name" value="PDZ_sf"/>
</dbReference>
<dbReference type="InterPro" id="IPR009003">
    <property type="entry name" value="Peptidase_S1_PA"/>
</dbReference>
<reference evidence="6 7" key="1">
    <citation type="submission" date="2018-11" db="EMBL/GenBank/DDBJ databases">
        <title>Trebonia kvetii gen.nov., sp.nov., a novel acidophilic actinobacterium, and proposal of the new actinobacterial family Treboniaceae fam. nov.</title>
        <authorList>
            <person name="Rapoport D."/>
            <person name="Sagova-Mareckova M."/>
            <person name="Sedlacek I."/>
            <person name="Provaznik J."/>
            <person name="Kralova S."/>
            <person name="Pavlinic D."/>
            <person name="Benes V."/>
            <person name="Kopecky J."/>
        </authorList>
    </citation>
    <scope>NUCLEOTIDE SEQUENCE [LARGE SCALE GENOMIC DNA]</scope>
    <source>
        <strain evidence="6 7">15Tr583</strain>
    </source>
</reference>
<proteinExistence type="predicted"/>
<evidence type="ECO:0000256" key="3">
    <source>
        <dbReference type="SAM" id="MobiDB-lite"/>
    </source>
</evidence>
<feature type="domain" description="PDZ" evidence="5">
    <location>
        <begin position="325"/>
        <end position="392"/>
    </location>
</feature>
<protein>
    <submittedName>
        <fullName evidence="6">PDZ domain-containing protein</fullName>
    </submittedName>
</protein>
<keyword evidence="2" id="KW-0378">Hydrolase</keyword>
<dbReference type="InterPro" id="IPR001940">
    <property type="entry name" value="Peptidase_S1C"/>
</dbReference>
<evidence type="ECO:0000259" key="5">
    <source>
        <dbReference type="Pfam" id="PF13180"/>
    </source>
</evidence>
<dbReference type="SUPFAM" id="SSF50156">
    <property type="entry name" value="PDZ domain-like"/>
    <property type="match status" value="1"/>
</dbReference>
<evidence type="ECO:0000313" key="6">
    <source>
        <dbReference type="EMBL" id="TVZ06167.1"/>
    </source>
</evidence>
<organism evidence="6 7">
    <name type="scientific">Trebonia kvetii</name>
    <dbReference type="NCBI Taxonomy" id="2480626"/>
    <lineage>
        <taxon>Bacteria</taxon>
        <taxon>Bacillati</taxon>
        <taxon>Actinomycetota</taxon>
        <taxon>Actinomycetes</taxon>
        <taxon>Streptosporangiales</taxon>
        <taxon>Treboniaceae</taxon>
        <taxon>Trebonia</taxon>
    </lineage>
</organism>
<dbReference type="GO" id="GO:0006508">
    <property type="term" value="P:proteolysis"/>
    <property type="evidence" value="ECO:0007669"/>
    <property type="project" value="UniProtKB-KW"/>
</dbReference>
<dbReference type="OrthoDB" id="73775at2"/>
<dbReference type="AlphaFoldDB" id="A0A6P2C594"/>
<gene>
    <name evidence="6" type="ORF">EAS64_01615</name>
</gene>
<dbReference type="SUPFAM" id="SSF50494">
    <property type="entry name" value="Trypsin-like serine proteases"/>
    <property type="match status" value="1"/>
</dbReference>
<dbReference type="RefSeq" id="WP_145850921.1">
    <property type="nucleotide sequence ID" value="NZ_RPFW01000001.1"/>
</dbReference>
<dbReference type="Pfam" id="PF13365">
    <property type="entry name" value="Trypsin_2"/>
    <property type="match status" value="1"/>
</dbReference>
<evidence type="ECO:0000256" key="4">
    <source>
        <dbReference type="SAM" id="Phobius"/>
    </source>
</evidence>
<dbReference type="Gene3D" id="2.30.42.10">
    <property type="match status" value="1"/>
</dbReference>
<dbReference type="GO" id="GO:0004252">
    <property type="term" value="F:serine-type endopeptidase activity"/>
    <property type="evidence" value="ECO:0007669"/>
    <property type="project" value="InterPro"/>
</dbReference>